<evidence type="ECO:0000313" key="4">
    <source>
        <dbReference type="Proteomes" id="UP000807342"/>
    </source>
</evidence>
<feature type="non-terminal residue" evidence="3">
    <location>
        <position position="1"/>
    </location>
</feature>
<evidence type="ECO:0000259" key="2">
    <source>
        <dbReference type="PROSITE" id="PS51900"/>
    </source>
</evidence>
<dbReference type="InterPro" id="IPR044068">
    <property type="entry name" value="CB"/>
</dbReference>
<dbReference type="PANTHER" id="PTHR34605">
    <property type="entry name" value="PHAGE_INTEGRASE DOMAIN-CONTAINING PROTEIN"/>
    <property type="match status" value="1"/>
</dbReference>
<dbReference type="EMBL" id="MU151357">
    <property type="protein sequence ID" value="KAF9444658.1"/>
    <property type="molecule type" value="Genomic_DNA"/>
</dbReference>
<accession>A0A9P5X539</accession>
<dbReference type="Gene3D" id="1.10.150.130">
    <property type="match status" value="1"/>
</dbReference>
<keyword evidence="4" id="KW-1185">Reference proteome</keyword>
<dbReference type="GO" id="GO:0003677">
    <property type="term" value="F:DNA binding"/>
    <property type="evidence" value="ECO:0007669"/>
    <property type="project" value="UniProtKB-KW"/>
</dbReference>
<dbReference type="InterPro" id="IPR052925">
    <property type="entry name" value="Phage_Integrase-like_Recomb"/>
</dbReference>
<comment type="caution">
    <text evidence="3">The sequence shown here is derived from an EMBL/GenBank/DDBJ whole genome shotgun (WGS) entry which is preliminary data.</text>
</comment>
<dbReference type="SUPFAM" id="SSF47823">
    <property type="entry name" value="lambda integrase-like, N-terminal domain"/>
    <property type="match status" value="1"/>
</dbReference>
<sequence length="201" mass="22390">PRPFILSNNTLLKIKTTIQGSLAPSTLRTYRNAVTQFHIFCDQERIPRHVRTPTPEIVLCAFAADDLGQVASSTIRNRLVALKAWHTANNWPWHGSDRLSRVLSGVNNMTPSTSIQPKCPPITIQALETLTCHLDHSDPLDMVVLACACTAFWGQCRLGELIPTSQSKFKLHSFLTQSAVRHSPNNCHTRILNLPSTKTNC</sequence>
<evidence type="ECO:0000313" key="3">
    <source>
        <dbReference type="EMBL" id="KAF9444658.1"/>
    </source>
</evidence>
<organism evidence="3 4">
    <name type="scientific">Macrolepiota fuliginosa MF-IS2</name>
    <dbReference type="NCBI Taxonomy" id="1400762"/>
    <lineage>
        <taxon>Eukaryota</taxon>
        <taxon>Fungi</taxon>
        <taxon>Dikarya</taxon>
        <taxon>Basidiomycota</taxon>
        <taxon>Agaricomycotina</taxon>
        <taxon>Agaricomycetes</taxon>
        <taxon>Agaricomycetidae</taxon>
        <taxon>Agaricales</taxon>
        <taxon>Agaricineae</taxon>
        <taxon>Agaricaceae</taxon>
        <taxon>Macrolepiota</taxon>
    </lineage>
</organism>
<dbReference type="PANTHER" id="PTHR34605:SF3">
    <property type="entry name" value="P CELL-TYPE AGGLUTINATION PROTEIN MAP4-LIKE-RELATED"/>
    <property type="match status" value="1"/>
</dbReference>
<evidence type="ECO:0000256" key="1">
    <source>
        <dbReference type="ARBA" id="ARBA00023125"/>
    </source>
</evidence>
<gene>
    <name evidence="3" type="ORF">P691DRAFT_835980</name>
</gene>
<dbReference type="InterPro" id="IPR010998">
    <property type="entry name" value="Integrase_recombinase_N"/>
</dbReference>
<feature type="domain" description="Core-binding (CB)" evidence="2">
    <location>
        <begin position="1"/>
        <end position="90"/>
    </location>
</feature>
<keyword evidence="1" id="KW-0238">DNA-binding</keyword>
<name>A0A9P5X539_9AGAR</name>
<dbReference type="Proteomes" id="UP000807342">
    <property type="component" value="Unassembled WGS sequence"/>
</dbReference>
<proteinExistence type="predicted"/>
<protein>
    <recommendedName>
        <fullName evidence="2">Core-binding (CB) domain-containing protein</fullName>
    </recommendedName>
</protein>
<dbReference type="PROSITE" id="PS51900">
    <property type="entry name" value="CB"/>
    <property type="match status" value="1"/>
</dbReference>
<dbReference type="AlphaFoldDB" id="A0A9P5X539"/>
<reference evidence="3" key="1">
    <citation type="submission" date="2020-11" db="EMBL/GenBank/DDBJ databases">
        <authorList>
            <consortium name="DOE Joint Genome Institute"/>
            <person name="Ahrendt S."/>
            <person name="Riley R."/>
            <person name="Andreopoulos W."/>
            <person name="Labutti K."/>
            <person name="Pangilinan J."/>
            <person name="Ruiz-Duenas F.J."/>
            <person name="Barrasa J.M."/>
            <person name="Sanchez-Garcia M."/>
            <person name="Camarero S."/>
            <person name="Miyauchi S."/>
            <person name="Serrano A."/>
            <person name="Linde D."/>
            <person name="Babiker R."/>
            <person name="Drula E."/>
            <person name="Ayuso-Fernandez I."/>
            <person name="Pacheco R."/>
            <person name="Padilla G."/>
            <person name="Ferreira P."/>
            <person name="Barriuso J."/>
            <person name="Kellner H."/>
            <person name="Castanera R."/>
            <person name="Alfaro M."/>
            <person name="Ramirez L."/>
            <person name="Pisabarro A.G."/>
            <person name="Kuo A."/>
            <person name="Tritt A."/>
            <person name="Lipzen A."/>
            <person name="He G."/>
            <person name="Yan M."/>
            <person name="Ng V."/>
            <person name="Cullen D."/>
            <person name="Martin F."/>
            <person name="Rosso M.-N."/>
            <person name="Henrissat B."/>
            <person name="Hibbett D."/>
            <person name="Martinez A.T."/>
            <person name="Grigoriev I.V."/>
        </authorList>
    </citation>
    <scope>NUCLEOTIDE SEQUENCE</scope>
    <source>
        <strain evidence="3">MF-IS2</strain>
    </source>
</reference>
<dbReference type="OrthoDB" id="3254696at2759"/>